<comment type="caution">
    <text evidence="1">The sequence shown here is derived from an EMBL/GenBank/DDBJ whole genome shotgun (WGS) entry which is preliminary data.</text>
</comment>
<dbReference type="Proteomes" id="UP000593560">
    <property type="component" value="Unassembled WGS sequence"/>
</dbReference>
<name>A0A7J9G2A3_9ROSI</name>
<evidence type="ECO:0000313" key="2">
    <source>
        <dbReference type="Proteomes" id="UP000593560"/>
    </source>
</evidence>
<dbReference type="OrthoDB" id="994572at2759"/>
<evidence type="ECO:0008006" key="3">
    <source>
        <dbReference type="Google" id="ProtNLM"/>
    </source>
</evidence>
<organism evidence="1 2">
    <name type="scientific">Gossypium harknessii</name>
    <dbReference type="NCBI Taxonomy" id="34285"/>
    <lineage>
        <taxon>Eukaryota</taxon>
        <taxon>Viridiplantae</taxon>
        <taxon>Streptophyta</taxon>
        <taxon>Embryophyta</taxon>
        <taxon>Tracheophyta</taxon>
        <taxon>Spermatophyta</taxon>
        <taxon>Magnoliopsida</taxon>
        <taxon>eudicotyledons</taxon>
        <taxon>Gunneridae</taxon>
        <taxon>Pentapetalae</taxon>
        <taxon>rosids</taxon>
        <taxon>malvids</taxon>
        <taxon>Malvales</taxon>
        <taxon>Malvaceae</taxon>
        <taxon>Malvoideae</taxon>
        <taxon>Gossypium</taxon>
    </lineage>
</organism>
<dbReference type="PANTHER" id="PTHR31286">
    <property type="entry name" value="GLYCINE-RICH CELL WALL STRUCTURAL PROTEIN 1.8-LIKE"/>
    <property type="match status" value="1"/>
</dbReference>
<proteinExistence type="predicted"/>
<dbReference type="InterPro" id="IPR040256">
    <property type="entry name" value="At4g02000-like"/>
</dbReference>
<dbReference type="EMBL" id="JABFAD010000001">
    <property type="protein sequence ID" value="MBA0791498.1"/>
    <property type="molecule type" value="Genomic_DNA"/>
</dbReference>
<protein>
    <recommendedName>
        <fullName evidence="3">DUF4283 domain-containing protein</fullName>
    </recommendedName>
</protein>
<sequence>MKKTDKRVGVSRLNRRENGRFSILSTRVFEFAAWIRFPSLPGYLYNHKILTEIGELVGKVVKLDMNTDSRARGYFVRMAVYANLEKPLVSQILINGQLQKVEYESLSTICFHCGRYDHVENFCTFRNYGPFVEKKIDSLETIPKNQNMVMDELVKKDENCGPWMIVKRKSRREFRDNVQKSLGNQERKKEGSHVRILNNRNLNKEVYDGDLSESRRSKGKEIINGPGSVGSAWSGISGPAKFCCCW</sequence>
<accession>A0A7J9G2A3</accession>
<dbReference type="PANTHER" id="PTHR31286:SF173">
    <property type="entry name" value="DUF4283 DOMAIN-CONTAINING PROTEIN"/>
    <property type="match status" value="1"/>
</dbReference>
<keyword evidence="2" id="KW-1185">Reference proteome</keyword>
<evidence type="ECO:0000313" key="1">
    <source>
        <dbReference type="EMBL" id="MBA0791498.1"/>
    </source>
</evidence>
<reference evidence="1 2" key="1">
    <citation type="journal article" date="2019" name="Genome Biol. Evol.">
        <title>Insights into the evolution of the New World diploid cottons (Gossypium, subgenus Houzingenia) based on genome sequencing.</title>
        <authorList>
            <person name="Grover C.E."/>
            <person name="Arick M.A. 2nd"/>
            <person name="Thrash A."/>
            <person name="Conover J.L."/>
            <person name="Sanders W.S."/>
            <person name="Peterson D.G."/>
            <person name="Frelichowski J.E."/>
            <person name="Scheffler J.A."/>
            <person name="Scheffler B.E."/>
            <person name="Wendel J.F."/>
        </authorList>
    </citation>
    <scope>NUCLEOTIDE SEQUENCE [LARGE SCALE GENOMIC DNA]</scope>
    <source>
        <strain evidence="1">0</strain>
        <tissue evidence="1">Leaf</tissue>
    </source>
</reference>
<dbReference type="AlphaFoldDB" id="A0A7J9G2A3"/>
<gene>
    <name evidence="1" type="ORF">Gohar_016073</name>
</gene>